<comment type="subcellular location">
    <subcellularLocation>
        <location evidence="1">Membrane</location>
        <topology evidence="1">Multi-pass membrane protein</topology>
    </subcellularLocation>
</comment>
<proteinExistence type="predicted"/>
<sequence length="64" mass="7038">EFLRHVTVVTTVILAMTVISGLFGMNVPVPWQDLNNVYAFLGIACAVTLFALICLLAARGRRFI</sequence>
<evidence type="ECO:0000256" key="2">
    <source>
        <dbReference type="ARBA" id="ARBA00022692"/>
    </source>
</evidence>
<evidence type="ECO:0000256" key="4">
    <source>
        <dbReference type="ARBA" id="ARBA00023136"/>
    </source>
</evidence>
<feature type="transmembrane region" description="Helical" evidence="5">
    <location>
        <begin position="7"/>
        <end position="25"/>
    </location>
</feature>
<dbReference type="EMBL" id="JAGMUU010000066">
    <property type="protein sequence ID" value="KAH7110045.1"/>
    <property type="molecule type" value="Genomic_DNA"/>
</dbReference>
<keyword evidence="7" id="KW-1185">Reference proteome</keyword>
<dbReference type="Pfam" id="PF01544">
    <property type="entry name" value="CorA"/>
    <property type="match status" value="1"/>
</dbReference>
<dbReference type="InterPro" id="IPR045863">
    <property type="entry name" value="CorA_TM1_TM2"/>
</dbReference>
<dbReference type="OrthoDB" id="29879at2759"/>
<gene>
    <name evidence="6" type="ORF">B0J13DRAFT_462644</name>
</gene>
<dbReference type="Proteomes" id="UP000717696">
    <property type="component" value="Unassembled WGS sequence"/>
</dbReference>
<comment type="caution">
    <text evidence="6">The sequence shown here is derived from an EMBL/GenBank/DDBJ whole genome shotgun (WGS) entry which is preliminary data.</text>
</comment>
<feature type="transmembrane region" description="Helical" evidence="5">
    <location>
        <begin position="37"/>
        <end position="58"/>
    </location>
</feature>
<evidence type="ECO:0000256" key="5">
    <source>
        <dbReference type="SAM" id="Phobius"/>
    </source>
</evidence>
<dbReference type="PANTHER" id="PTHR21535">
    <property type="entry name" value="MAGNESIUM AND COBALT TRANSPORT PROTEIN/MITOCHONDRIAL IMPORT INNER MEMBRANE TRANSLOCASE SUBUNIT TIM8"/>
    <property type="match status" value="1"/>
</dbReference>
<feature type="non-terminal residue" evidence="6">
    <location>
        <position position="1"/>
    </location>
</feature>
<accession>A0A9P9I829</accession>
<keyword evidence="4 5" id="KW-0472">Membrane</keyword>
<dbReference type="AlphaFoldDB" id="A0A9P9I829"/>
<reference evidence="6" key="1">
    <citation type="journal article" date="2021" name="Nat. Commun.">
        <title>Genetic determinants of endophytism in the Arabidopsis root mycobiome.</title>
        <authorList>
            <person name="Mesny F."/>
            <person name="Miyauchi S."/>
            <person name="Thiergart T."/>
            <person name="Pickel B."/>
            <person name="Atanasova L."/>
            <person name="Karlsson M."/>
            <person name="Huettel B."/>
            <person name="Barry K.W."/>
            <person name="Haridas S."/>
            <person name="Chen C."/>
            <person name="Bauer D."/>
            <person name="Andreopoulos W."/>
            <person name="Pangilinan J."/>
            <person name="LaButti K."/>
            <person name="Riley R."/>
            <person name="Lipzen A."/>
            <person name="Clum A."/>
            <person name="Drula E."/>
            <person name="Henrissat B."/>
            <person name="Kohler A."/>
            <person name="Grigoriev I.V."/>
            <person name="Martin F.M."/>
            <person name="Hacquard S."/>
        </authorList>
    </citation>
    <scope>NUCLEOTIDE SEQUENCE</scope>
    <source>
        <strain evidence="6">MPI-CAGE-AT-0021</strain>
    </source>
</reference>
<dbReference type="Gene3D" id="1.20.58.340">
    <property type="entry name" value="Magnesium transport protein CorA, transmembrane region"/>
    <property type="match status" value="1"/>
</dbReference>
<evidence type="ECO:0000256" key="1">
    <source>
        <dbReference type="ARBA" id="ARBA00004141"/>
    </source>
</evidence>
<keyword evidence="3 5" id="KW-1133">Transmembrane helix</keyword>
<protein>
    <submittedName>
        <fullName evidence="6">Cora family metal ion transporter</fullName>
    </submittedName>
</protein>
<organism evidence="6 7">
    <name type="scientific">Dactylonectria estremocensis</name>
    <dbReference type="NCBI Taxonomy" id="1079267"/>
    <lineage>
        <taxon>Eukaryota</taxon>
        <taxon>Fungi</taxon>
        <taxon>Dikarya</taxon>
        <taxon>Ascomycota</taxon>
        <taxon>Pezizomycotina</taxon>
        <taxon>Sordariomycetes</taxon>
        <taxon>Hypocreomycetidae</taxon>
        <taxon>Hypocreales</taxon>
        <taxon>Nectriaceae</taxon>
        <taxon>Dactylonectria</taxon>
    </lineage>
</organism>
<dbReference type="SUPFAM" id="SSF144083">
    <property type="entry name" value="Magnesium transport protein CorA, transmembrane region"/>
    <property type="match status" value="1"/>
</dbReference>
<dbReference type="GO" id="GO:0046873">
    <property type="term" value="F:metal ion transmembrane transporter activity"/>
    <property type="evidence" value="ECO:0007669"/>
    <property type="project" value="InterPro"/>
</dbReference>
<evidence type="ECO:0000313" key="7">
    <source>
        <dbReference type="Proteomes" id="UP000717696"/>
    </source>
</evidence>
<dbReference type="GO" id="GO:0016020">
    <property type="term" value="C:membrane"/>
    <property type="evidence" value="ECO:0007669"/>
    <property type="project" value="UniProtKB-SubCell"/>
</dbReference>
<keyword evidence="2 5" id="KW-0812">Transmembrane</keyword>
<dbReference type="InterPro" id="IPR002523">
    <property type="entry name" value="MgTranspt_CorA/ZnTranspt_ZntB"/>
</dbReference>
<dbReference type="PANTHER" id="PTHR21535:SF51">
    <property type="entry name" value="MANGANESE RESISTANCE PROTEIN MNR2"/>
    <property type="match status" value="1"/>
</dbReference>
<evidence type="ECO:0000256" key="3">
    <source>
        <dbReference type="ARBA" id="ARBA00022989"/>
    </source>
</evidence>
<evidence type="ECO:0000313" key="6">
    <source>
        <dbReference type="EMBL" id="KAH7110045.1"/>
    </source>
</evidence>
<name>A0A9P9I829_9HYPO</name>